<reference evidence="4 5" key="1">
    <citation type="submission" date="2020-08" db="EMBL/GenBank/DDBJ databases">
        <title>Genomic Encyclopedia of Type Strains, Phase IV (KMG-IV): sequencing the most valuable type-strain genomes for metagenomic binning, comparative biology and taxonomic classification.</title>
        <authorList>
            <person name="Goeker M."/>
        </authorList>
    </citation>
    <scope>NUCLEOTIDE SEQUENCE [LARGE SCALE GENOMIC DNA]</scope>
    <source>
        <strain evidence="4 5">DSM 101064</strain>
    </source>
</reference>
<dbReference type="RefSeq" id="WP_183527833.1">
    <property type="nucleotide sequence ID" value="NZ_JACIJM010000004.1"/>
</dbReference>
<evidence type="ECO:0000256" key="2">
    <source>
        <dbReference type="ARBA" id="ARBA00023136"/>
    </source>
</evidence>
<keyword evidence="4" id="KW-0449">Lipoprotein</keyword>
<keyword evidence="1" id="KW-0732">Signal</keyword>
<dbReference type="PROSITE" id="PS51257">
    <property type="entry name" value="PROKAR_LIPOPROTEIN"/>
    <property type="match status" value="1"/>
</dbReference>
<evidence type="ECO:0000256" key="1">
    <source>
        <dbReference type="ARBA" id="ARBA00022729"/>
    </source>
</evidence>
<evidence type="ECO:0000259" key="3">
    <source>
        <dbReference type="Pfam" id="PF04355"/>
    </source>
</evidence>
<gene>
    <name evidence="4" type="ORF">FHS72_001606</name>
</gene>
<evidence type="ECO:0000313" key="5">
    <source>
        <dbReference type="Proteomes" id="UP000535415"/>
    </source>
</evidence>
<feature type="domain" description="Outer membrane protein assembly factor BamE" evidence="3">
    <location>
        <begin position="38"/>
        <end position="109"/>
    </location>
</feature>
<dbReference type="InterPro" id="IPR007450">
    <property type="entry name" value="BamE_dom"/>
</dbReference>
<dbReference type="GO" id="GO:0019867">
    <property type="term" value="C:outer membrane"/>
    <property type="evidence" value="ECO:0007669"/>
    <property type="project" value="InterPro"/>
</dbReference>
<name>A0A7W9BKJ1_9RHOB</name>
<accession>A0A7W9BKJ1</accession>
<evidence type="ECO:0000313" key="4">
    <source>
        <dbReference type="EMBL" id="MBB5721982.1"/>
    </source>
</evidence>
<comment type="caution">
    <text evidence="4">The sequence shown here is derived from an EMBL/GenBank/DDBJ whole genome shotgun (WGS) entry which is preliminary data.</text>
</comment>
<keyword evidence="5" id="KW-1185">Reference proteome</keyword>
<dbReference type="Gene3D" id="3.30.1450.10">
    <property type="match status" value="1"/>
</dbReference>
<keyword evidence="2" id="KW-0472">Membrane</keyword>
<dbReference type="Pfam" id="PF04355">
    <property type="entry name" value="BamE"/>
    <property type="match status" value="1"/>
</dbReference>
<organism evidence="4 5">
    <name type="scientific">Yoonia ponticola</name>
    <dbReference type="NCBI Taxonomy" id="1524255"/>
    <lineage>
        <taxon>Bacteria</taxon>
        <taxon>Pseudomonadati</taxon>
        <taxon>Pseudomonadota</taxon>
        <taxon>Alphaproteobacteria</taxon>
        <taxon>Rhodobacterales</taxon>
        <taxon>Paracoccaceae</taxon>
        <taxon>Yoonia</taxon>
    </lineage>
</organism>
<dbReference type="AlphaFoldDB" id="A0A7W9BKJ1"/>
<dbReference type="InterPro" id="IPR037873">
    <property type="entry name" value="BamE-like"/>
</dbReference>
<dbReference type="Proteomes" id="UP000535415">
    <property type="component" value="Unassembled WGS sequence"/>
</dbReference>
<sequence>MSRNISTPGAYVRRVAMIAALGVAVACTPITRNHGFIPLPEDLSALTIGVDTRDSVIAAVGPATSGGVLGENTLYYVASKFEHFGPFEPTEVDRQVVAMSFNAGGTLSNVERFTLQDGRVVTLSRRVTDDGIADVTVISQLLGSFGQINAGQFLGESGSSTDGI</sequence>
<proteinExistence type="predicted"/>
<protein>
    <submittedName>
        <fullName evidence="4">Outer membrane protein assembly factor BamE (Lipoprotein component of BamABCDE complex)</fullName>
    </submittedName>
</protein>
<dbReference type="EMBL" id="JACIJM010000004">
    <property type="protein sequence ID" value="MBB5721982.1"/>
    <property type="molecule type" value="Genomic_DNA"/>
</dbReference>